<dbReference type="Proteomes" id="UP001057402">
    <property type="component" value="Chromosome 3"/>
</dbReference>
<comment type="caution">
    <text evidence="1">The sequence shown here is derived from an EMBL/GenBank/DDBJ whole genome shotgun (WGS) entry which is preliminary data.</text>
</comment>
<reference evidence="2" key="1">
    <citation type="journal article" date="2023" name="Front. Plant Sci.">
        <title>Chromosomal-level genome assembly of Melastoma candidum provides insights into trichome evolution.</title>
        <authorList>
            <person name="Zhong Y."/>
            <person name="Wu W."/>
            <person name="Sun C."/>
            <person name="Zou P."/>
            <person name="Liu Y."/>
            <person name="Dai S."/>
            <person name="Zhou R."/>
        </authorList>
    </citation>
    <scope>NUCLEOTIDE SEQUENCE [LARGE SCALE GENOMIC DNA]</scope>
</reference>
<dbReference type="EMBL" id="CM042882">
    <property type="protein sequence ID" value="KAI4381507.1"/>
    <property type="molecule type" value="Genomic_DNA"/>
</dbReference>
<gene>
    <name evidence="1" type="ORF">MLD38_007573</name>
</gene>
<evidence type="ECO:0000313" key="2">
    <source>
        <dbReference type="Proteomes" id="UP001057402"/>
    </source>
</evidence>
<protein>
    <submittedName>
        <fullName evidence="1">Uncharacterized protein</fullName>
    </submittedName>
</protein>
<accession>A0ACB9RR87</accession>
<organism evidence="1 2">
    <name type="scientific">Melastoma candidum</name>
    <dbReference type="NCBI Taxonomy" id="119954"/>
    <lineage>
        <taxon>Eukaryota</taxon>
        <taxon>Viridiplantae</taxon>
        <taxon>Streptophyta</taxon>
        <taxon>Embryophyta</taxon>
        <taxon>Tracheophyta</taxon>
        <taxon>Spermatophyta</taxon>
        <taxon>Magnoliopsida</taxon>
        <taxon>eudicotyledons</taxon>
        <taxon>Gunneridae</taxon>
        <taxon>Pentapetalae</taxon>
        <taxon>rosids</taxon>
        <taxon>malvids</taxon>
        <taxon>Myrtales</taxon>
        <taxon>Melastomataceae</taxon>
        <taxon>Melastomatoideae</taxon>
        <taxon>Melastomateae</taxon>
        <taxon>Melastoma</taxon>
    </lineage>
</organism>
<evidence type="ECO:0000313" key="1">
    <source>
        <dbReference type="EMBL" id="KAI4381507.1"/>
    </source>
</evidence>
<proteinExistence type="predicted"/>
<sequence>MYDDVKEYLNWYGTRKDVGENVRGPNAPVIGLVLQRSHIVTGDEGHYVAVIMELEARGAKVIPIFAGGLDFSGPVEKFFIDPITKKTFVNSVVSLTGFALVGGPARQDHLRAVEALRKLDVPYIVALPLVFQTTEEWLNSTLGLHPIQVALQVALPELNGGMMPIVFAGRDPKSWKSHSLHKRVEQLCTRAIRWAELKRKSEDSLAHCVLYAYPKISAKFLIVRLCYDLQTEKKLAITVFSFPPDKGNVGTAAYLNVFASIYSVLKDLQRYGYNVEGLPETAEALIEDVIHDKEAQFSSPNLNIAYKMDVREYQKLNPYAAALEENWGKPPGNLNSDGENLLVYGMQYGTSSSVSSQLLAMRVIPCVCFSPSQRVHITDSLPTILSGENLPSRCSPPLRHSWIS</sequence>
<keyword evidence="2" id="KW-1185">Reference proteome</keyword>
<name>A0ACB9RR87_9MYRT</name>